<dbReference type="Pfam" id="PF01128">
    <property type="entry name" value="IspD"/>
    <property type="match status" value="1"/>
</dbReference>
<dbReference type="NCBIfam" id="TIGR00453">
    <property type="entry name" value="ispD"/>
    <property type="match status" value="1"/>
</dbReference>
<comment type="catalytic activity">
    <reaction evidence="1 7">
        <text>2-C-methyl-D-erythritol 4-phosphate + CTP + H(+) = 4-CDP-2-C-methyl-D-erythritol + diphosphate</text>
        <dbReference type="Rhea" id="RHEA:13429"/>
        <dbReference type="ChEBI" id="CHEBI:15378"/>
        <dbReference type="ChEBI" id="CHEBI:33019"/>
        <dbReference type="ChEBI" id="CHEBI:37563"/>
        <dbReference type="ChEBI" id="CHEBI:57823"/>
        <dbReference type="ChEBI" id="CHEBI:58262"/>
        <dbReference type="EC" id="2.7.7.60"/>
    </reaction>
</comment>
<comment type="pathway">
    <text evidence="2 7">Isoprenoid biosynthesis; isopentenyl diphosphate biosynthesis via DXP pathway; isopentenyl diphosphate from 1-deoxy-D-xylulose 5-phosphate: step 2/6.</text>
</comment>
<feature type="site" description="Positions MEP for the nucleophilic attack" evidence="7">
    <location>
        <position position="217"/>
    </location>
</feature>
<dbReference type="GO" id="GO:0019288">
    <property type="term" value="P:isopentenyl diphosphate biosynthetic process, methylerythritol 4-phosphate pathway"/>
    <property type="evidence" value="ECO:0007669"/>
    <property type="project" value="UniProtKB-UniRule"/>
</dbReference>
<dbReference type="GO" id="GO:0050518">
    <property type="term" value="F:2-C-methyl-D-erythritol 4-phosphate cytidylyltransferase activity"/>
    <property type="evidence" value="ECO:0007669"/>
    <property type="project" value="UniProtKB-UniRule"/>
</dbReference>
<name>A0A919BER9_9GAMM</name>
<feature type="site" description="Positions MEP for the nucleophilic attack" evidence="7">
    <location>
        <position position="161"/>
    </location>
</feature>
<dbReference type="PROSITE" id="PS01295">
    <property type="entry name" value="ISPD"/>
    <property type="match status" value="1"/>
</dbReference>
<dbReference type="HAMAP" id="MF_00108">
    <property type="entry name" value="IspD"/>
    <property type="match status" value="1"/>
</dbReference>
<reference evidence="8" key="1">
    <citation type="journal article" date="2014" name="Int. J. Syst. Evol. Microbiol.">
        <title>Complete genome sequence of Corynebacterium casei LMG S-19264T (=DSM 44701T), isolated from a smear-ripened cheese.</title>
        <authorList>
            <consortium name="US DOE Joint Genome Institute (JGI-PGF)"/>
            <person name="Walter F."/>
            <person name="Albersmeier A."/>
            <person name="Kalinowski J."/>
            <person name="Ruckert C."/>
        </authorList>
    </citation>
    <scope>NUCLEOTIDE SEQUENCE</scope>
    <source>
        <strain evidence="8">KCTC 42731</strain>
    </source>
</reference>
<feature type="site" description="Transition state stabilizer" evidence="7">
    <location>
        <position position="27"/>
    </location>
</feature>
<dbReference type="InterPro" id="IPR034683">
    <property type="entry name" value="IspD/TarI"/>
</dbReference>
<comment type="function">
    <text evidence="7">Catalyzes the formation of 4-diphosphocytidyl-2-C-methyl-D-erythritol from CTP and 2-C-methyl-D-erythritol 4-phosphate (MEP).</text>
</comment>
<evidence type="ECO:0000313" key="9">
    <source>
        <dbReference type="Proteomes" id="UP000623842"/>
    </source>
</evidence>
<dbReference type="PANTHER" id="PTHR32125">
    <property type="entry name" value="2-C-METHYL-D-ERYTHRITOL 4-PHOSPHATE CYTIDYLYLTRANSFERASE, CHLOROPLASTIC"/>
    <property type="match status" value="1"/>
</dbReference>
<evidence type="ECO:0000313" key="8">
    <source>
        <dbReference type="EMBL" id="GHF85808.1"/>
    </source>
</evidence>
<dbReference type="InterPro" id="IPR001228">
    <property type="entry name" value="IspD"/>
</dbReference>
<dbReference type="PANTHER" id="PTHR32125:SF4">
    <property type="entry name" value="2-C-METHYL-D-ERYTHRITOL 4-PHOSPHATE CYTIDYLYLTRANSFERASE, CHLOROPLASTIC"/>
    <property type="match status" value="1"/>
</dbReference>
<dbReference type="EC" id="2.7.7.60" evidence="7"/>
<dbReference type="EMBL" id="BNCK01000002">
    <property type="protein sequence ID" value="GHF85808.1"/>
    <property type="molecule type" value="Genomic_DNA"/>
</dbReference>
<dbReference type="AlphaFoldDB" id="A0A919BER9"/>
<evidence type="ECO:0000256" key="6">
    <source>
        <dbReference type="ARBA" id="ARBA00023229"/>
    </source>
</evidence>
<proteinExistence type="inferred from homology"/>
<keyword evidence="5 7" id="KW-0548">Nucleotidyltransferase</keyword>
<keyword evidence="6 7" id="KW-0414">Isoprene biosynthesis</keyword>
<keyword evidence="9" id="KW-1185">Reference proteome</keyword>
<evidence type="ECO:0000256" key="4">
    <source>
        <dbReference type="ARBA" id="ARBA00022679"/>
    </source>
</evidence>
<keyword evidence="4 7" id="KW-0808">Transferase</keyword>
<comment type="similarity">
    <text evidence="3 7">Belongs to the IspD/TarI cytidylyltransferase family. IspD subfamily.</text>
</comment>
<evidence type="ECO:0000256" key="5">
    <source>
        <dbReference type="ARBA" id="ARBA00022695"/>
    </source>
</evidence>
<evidence type="ECO:0000256" key="2">
    <source>
        <dbReference type="ARBA" id="ARBA00004787"/>
    </source>
</evidence>
<dbReference type="RefSeq" id="WP_189768236.1">
    <property type="nucleotide sequence ID" value="NZ_BNCK01000002.1"/>
</dbReference>
<dbReference type="FunFam" id="3.90.550.10:FF:000003">
    <property type="entry name" value="2-C-methyl-D-erythritol 4-phosphate cytidylyltransferase"/>
    <property type="match status" value="1"/>
</dbReference>
<dbReference type="Proteomes" id="UP000623842">
    <property type="component" value="Unassembled WGS sequence"/>
</dbReference>
<gene>
    <name evidence="7 8" type="primary">ispD</name>
    <name evidence="8" type="ORF">GCM10017161_11780</name>
</gene>
<feature type="site" description="Transition state stabilizer" evidence="7">
    <location>
        <position position="20"/>
    </location>
</feature>
<protein>
    <recommendedName>
        <fullName evidence="7">2-C-methyl-D-erythritol 4-phosphate cytidylyltransferase</fullName>
        <ecNumber evidence="7">2.7.7.60</ecNumber>
    </recommendedName>
    <alternativeName>
        <fullName evidence="7">4-diphosphocytidyl-2C-methyl-D-erythritol synthase</fullName>
    </alternativeName>
    <alternativeName>
        <fullName evidence="7">MEP cytidylyltransferase</fullName>
        <shortName evidence="7">MCT</shortName>
    </alternativeName>
</protein>
<evidence type="ECO:0000256" key="3">
    <source>
        <dbReference type="ARBA" id="ARBA00009789"/>
    </source>
</evidence>
<reference evidence="8" key="2">
    <citation type="submission" date="2020-09" db="EMBL/GenBank/DDBJ databases">
        <authorList>
            <person name="Sun Q."/>
            <person name="Kim S."/>
        </authorList>
    </citation>
    <scope>NUCLEOTIDE SEQUENCE</scope>
    <source>
        <strain evidence="8">KCTC 42731</strain>
    </source>
</reference>
<dbReference type="InterPro" id="IPR018294">
    <property type="entry name" value="ISPD_synthase_CS"/>
</dbReference>
<dbReference type="Gene3D" id="3.90.550.10">
    <property type="entry name" value="Spore Coat Polysaccharide Biosynthesis Protein SpsA, Chain A"/>
    <property type="match status" value="1"/>
</dbReference>
<evidence type="ECO:0000256" key="7">
    <source>
        <dbReference type="HAMAP-Rule" id="MF_00108"/>
    </source>
</evidence>
<accession>A0A919BER9</accession>
<evidence type="ECO:0000256" key="1">
    <source>
        <dbReference type="ARBA" id="ARBA00001282"/>
    </source>
</evidence>
<organism evidence="8 9">
    <name type="scientific">Thalassotalea marina</name>
    <dbReference type="NCBI Taxonomy" id="1673741"/>
    <lineage>
        <taxon>Bacteria</taxon>
        <taxon>Pseudomonadati</taxon>
        <taxon>Pseudomonadota</taxon>
        <taxon>Gammaproteobacteria</taxon>
        <taxon>Alteromonadales</taxon>
        <taxon>Colwelliaceae</taxon>
        <taxon>Thalassotalea</taxon>
    </lineage>
</organism>
<dbReference type="InterPro" id="IPR029044">
    <property type="entry name" value="Nucleotide-diphossugar_trans"/>
</dbReference>
<sequence>MPSKQTSIVAIVPAAGVGKRMQINHPKQYLTIGNQTILEHTVETLLTHPQISKVIIAISAEDEYFQQLPLNKLANVQVVEGGEERVHSVLNGIKAIDTEQTDWVLVHDAARPCLTHQDITKLIDSCLAENTGGILATPVRDTMKRGVAHGQQVFIKQTEEREQLWHALTPQFYPLLQLKNAIEFALSNEVTITDEASAIEYSKHASLLIEGRGDNIKVTRPDDLSLAEFILHKQEDEICA</sequence>
<dbReference type="SUPFAM" id="SSF53448">
    <property type="entry name" value="Nucleotide-diphospho-sugar transferases"/>
    <property type="match status" value="1"/>
</dbReference>
<dbReference type="InterPro" id="IPR050088">
    <property type="entry name" value="IspD/TarI_cytidylyltransf_bact"/>
</dbReference>
<dbReference type="CDD" id="cd02516">
    <property type="entry name" value="CDP-ME_synthetase"/>
    <property type="match status" value="1"/>
</dbReference>
<comment type="caution">
    <text evidence="8">The sequence shown here is derived from an EMBL/GenBank/DDBJ whole genome shotgun (WGS) entry which is preliminary data.</text>
</comment>